<comment type="caution">
    <text evidence="4">The sequence shown here is derived from an EMBL/GenBank/DDBJ whole genome shotgun (WGS) entry which is preliminary data.</text>
</comment>
<evidence type="ECO:0000313" key="5">
    <source>
        <dbReference type="Proteomes" id="UP001159364"/>
    </source>
</evidence>
<accession>A0AAV8TJR0</accession>
<dbReference type="GO" id="GO:0046872">
    <property type="term" value="F:metal ion binding"/>
    <property type="evidence" value="ECO:0007669"/>
    <property type="project" value="UniProtKB-KW"/>
</dbReference>
<feature type="compositionally biased region" description="Pro residues" evidence="2">
    <location>
        <begin position="108"/>
        <end position="126"/>
    </location>
</feature>
<dbReference type="EMBL" id="JAIWQS010000005">
    <property type="protein sequence ID" value="KAJ8766245.1"/>
    <property type="molecule type" value="Genomic_DNA"/>
</dbReference>
<feature type="compositionally biased region" description="Polar residues" evidence="2">
    <location>
        <begin position="139"/>
        <end position="151"/>
    </location>
</feature>
<dbReference type="PROSITE" id="PS50846">
    <property type="entry name" value="HMA_2"/>
    <property type="match status" value="1"/>
</dbReference>
<feature type="domain" description="HMA" evidence="3">
    <location>
        <begin position="8"/>
        <end position="71"/>
    </location>
</feature>
<proteinExistence type="predicted"/>
<evidence type="ECO:0000259" key="3">
    <source>
        <dbReference type="PROSITE" id="PS50846"/>
    </source>
</evidence>
<reference evidence="4 5" key="1">
    <citation type="submission" date="2021-09" db="EMBL/GenBank/DDBJ databases">
        <title>Genomic insights and catalytic innovation underlie evolution of tropane alkaloids biosynthesis.</title>
        <authorList>
            <person name="Wang Y.-J."/>
            <person name="Tian T."/>
            <person name="Huang J.-P."/>
            <person name="Huang S.-X."/>
        </authorList>
    </citation>
    <scope>NUCLEOTIDE SEQUENCE [LARGE SCALE GENOMIC DNA]</scope>
    <source>
        <strain evidence="4">KIB-2018</strain>
        <tissue evidence="4">Leaf</tissue>
    </source>
</reference>
<dbReference type="InterPro" id="IPR006121">
    <property type="entry name" value="HMA_dom"/>
</dbReference>
<keyword evidence="1" id="KW-0479">Metal-binding</keyword>
<sequence length="296" mass="33104">MAQELEKARVTEIQVRMDCNGCVQKIKKALHGVDGISHIYVDLPQQKLIIIGWADPEKIVRAIRKTRKMAIICSHSESTEPPAAQPLEQCEQQPEGGSSPPSASDTANPPPAEAPAAEPPAAPPKDPPSEEKPSPTPPMQDTNASQPNPQASVPRDEGEVHTIYHHPPAPDYDNYRHGPKDQGEVHIKCQHHQATDNDNHRYGYGDNYTGHWNRYGGNGPRFSPEPIQPIHVTQSYNTYRPSPYVTSYEYIQSPPPRPTFYSSRMDHYNDEYQENNQNGNITSMFSDENPNACRIV</sequence>
<feature type="compositionally biased region" description="Polar residues" evidence="2">
    <location>
        <begin position="90"/>
        <end position="104"/>
    </location>
</feature>
<evidence type="ECO:0000256" key="2">
    <source>
        <dbReference type="SAM" id="MobiDB-lite"/>
    </source>
</evidence>
<dbReference type="Proteomes" id="UP001159364">
    <property type="component" value="Linkage Group LG05"/>
</dbReference>
<gene>
    <name evidence="4" type="ORF">K2173_022304</name>
</gene>
<keyword evidence="5" id="KW-1185">Reference proteome</keyword>
<organism evidence="4 5">
    <name type="scientific">Erythroxylum novogranatense</name>
    <dbReference type="NCBI Taxonomy" id="1862640"/>
    <lineage>
        <taxon>Eukaryota</taxon>
        <taxon>Viridiplantae</taxon>
        <taxon>Streptophyta</taxon>
        <taxon>Embryophyta</taxon>
        <taxon>Tracheophyta</taxon>
        <taxon>Spermatophyta</taxon>
        <taxon>Magnoliopsida</taxon>
        <taxon>eudicotyledons</taxon>
        <taxon>Gunneridae</taxon>
        <taxon>Pentapetalae</taxon>
        <taxon>rosids</taxon>
        <taxon>fabids</taxon>
        <taxon>Malpighiales</taxon>
        <taxon>Erythroxylaceae</taxon>
        <taxon>Erythroxylum</taxon>
    </lineage>
</organism>
<dbReference type="Gene3D" id="3.30.70.100">
    <property type="match status" value="1"/>
</dbReference>
<name>A0AAV8TJR0_9ROSI</name>
<dbReference type="SUPFAM" id="SSF55008">
    <property type="entry name" value="HMA, heavy metal-associated domain"/>
    <property type="match status" value="1"/>
</dbReference>
<dbReference type="CDD" id="cd00371">
    <property type="entry name" value="HMA"/>
    <property type="match status" value="1"/>
</dbReference>
<dbReference type="AlphaFoldDB" id="A0AAV8TJR0"/>
<evidence type="ECO:0000313" key="4">
    <source>
        <dbReference type="EMBL" id="KAJ8766245.1"/>
    </source>
</evidence>
<dbReference type="InterPro" id="IPR036163">
    <property type="entry name" value="HMA_dom_sf"/>
</dbReference>
<dbReference type="PANTHER" id="PTHR22814">
    <property type="entry name" value="COPPER TRANSPORT PROTEIN ATOX1-RELATED"/>
    <property type="match status" value="1"/>
</dbReference>
<dbReference type="Pfam" id="PF00403">
    <property type="entry name" value="HMA"/>
    <property type="match status" value="1"/>
</dbReference>
<protein>
    <recommendedName>
        <fullName evidence="3">HMA domain-containing protein</fullName>
    </recommendedName>
</protein>
<evidence type="ECO:0000256" key="1">
    <source>
        <dbReference type="ARBA" id="ARBA00022723"/>
    </source>
</evidence>
<dbReference type="PANTHER" id="PTHR22814:SF320">
    <property type="entry name" value="OS01G0309800 PROTEIN"/>
    <property type="match status" value="1"/>
</dbReference>
<feature type="region of interest" description="Disordered" evidence="2">
    <location>
        <begin position="76"/>
        <end position="174"/>
    </location>
</feature>